<keyword evidence="1" id="KW-0175">Coiled coil</keyword>
<evidence type="ECO:0000259" key="2">
    <source>
        <dbReference type="Pfam" id="PF12937"/>
    </source>
</evidence>
<dbReference type="SUPFAM" id="SSF81383">
    <property type="entry name" value="F-box domain"/>
    <property type="match status" value="1"/>
</dbReference>
<dbReference type="EMBL" id="PYSW02000010">
    <property type="protein sequence ID" value="KAG2388332.1"/>
    <property type="molecule type" value="Genomic_DNA"/>
</dbReference>
<dbReference type="InterPro" id="IPR036047">
    <property type="entry name" value="F-box-like_dom_sf"/>
</dbReference>
<dbReference type="Pfam" id="PF12937">
    <property type="entry name" value="F-box-like"/>
    <property type="match status" value="1"/>
</dbReference>
<evidence type="ECO:0000256" key="1">
    <source>
        <dbReference type="SAM" id="Coils"/>
    </source>
</evidence>
<dbReference type="AlphaFoldDB" id="A0AA88KT01"/>
<dbReference type="Proteomes" id="UP000816034">
    <property type="component" value="Unassembled WGS sequence"/>
</dbReference>
<reference evidence="3 4" key="1">
    <citation type="journal article" date="2018" name="BMC Genomics">
        <title>The genome of Naegleria lovaniensis, the basis for a comparative approach to unravel pathogenicity factors of the human pathogenic amoeba N. fowleri.</title>
        <authorList>
            <person name="Liechti N."/>
            <person name="Schurch N."/>
            <person name="Bruggmann R."/>
            <person name="Wittwer M."/>
        </authorList>
    </citation>
    <scope>NUCLEOTIDE SEQUENCE [LARGE SCALE GENOMIC DNA]</scope>
    <source>
        <strain evidence="3 4">ATCC 30569</strain>
    </source>
</reference>
<evidence type="ECO:0000313" key="4">
    <source>
        <dbReference type="Proteomes" id="UP000816034"/>
    </source>
</evidence>
<feature type="domain" description="F-box" evidence="2">
    <location>
        <begin position="6"/>
        <end position="40"/>
    </location>
</feature>
<dbReference type="Gene3D" id="1.20.1280.50">
    <property type="match status" value="1"/>
</dbReference>
<evidence type="ECO:0000313" key="3">
    <source>
        <dbReference type="EMBL" id="KAG2388332.1"/>
    </source>
</evidence>
<feature type="coiled-coil region" evidence="1">
    <location>
        <begin position="405"/>
        <end position="432"/>
    </location>
</feature>
<comment type="caution">
    <text evidence="3">The sequence shown here is derived from an EMBL/GenBank/DDBJ whole genome shotgun (WGS) entry which is preliminary data.</text>
</comment>
<proteinExistence type="predicted"/>
<gene>
    <name evidence="3" type="ORF">C9374_000496</name>
</gene>
<organism evidence="3 4">
    <name type="scientific">Naegleria lovaniensis</name>
    <name type="common">Amoeba</name>
    <dbReference type="NCBI Taxonomy" id="51637"/>
    <lineage>
        <taxon>Eukaryota</taxon>
        <taxon>Discoba</taxon>
        <taxon>Heterolobosea</taxon>
        <taxon>Tetramitia</taxon>
        <taxon>Eutetramitia</taxon>
        <taxon>Vahlkampfiidae</taxon>
        <taxon>Naegleria</taxon>
    </lineage>
</organism>
<name>A0AA88KT01_NAELO</name>
<sequence length="441" mass="51545">MLDHDSLLYVFKFLDFSHVPKLCLVCSDWNEIASGNALWEWYFHMMSNNKKGKTGIQTTVLENNNVFWRNMIRDHFSKHEIRTTNKISSNGVIDLSRQLDFMNYSIVHPYLTQLTKFICGRIKVEKVYYSGDGGKMHLFTKDVDFLVFENYRFIELKIKMRISGLDECIIARTRSGYGFFLFGYDYFNGTSIYISTETHDTINEHLQNPHASSNDPVSFSNMNLLQNCFLYVFNGKGNAPTLRGEQYLEDHVLSKCIPTHTPLNLSPKSAIPLLCYILTCITAKLDCFSGYKKEFTHAYPDIANNTFMYYQKYVVYRERVRSRIPLLRQSILSTPCTLDVNICRTVNQMIEGKTSVTVPANRNTRKDYWRCLQSKVISPKQQQTFFPDLFQHRNNNNGVVSEVNADVIRNEILSYRKAFKRLENENELLEHLFRYKANKFL</sequence>
<keyword evidence="4" id="KW-1185">Reference proteome</keyword>
<accession>A0AA88KT01</accession>
<protein>
    <recommendedName>
        <fullName evidence="2">F-box domain-containing protein</fullName>
    </recommendedName>
</protein>
<dbReference type="RefSeq" id="XP_044552324.1">
    <property type="nucleotide sequence ID" value="XM_044694656.1"/>
</dbReference>
<dbReference type="GeneID" id="68092958"/>
<dbReference type="InterPro" id="IPR001810">
    <property type="entry name" value="F-box_dom"/>
</dbReference>